<dbReference type="PANTHER" id="PTHR43794:SF11">
    <property type="entry name" value="AMIDOHYDROLASE-RELATED DOMAIN-CONTAINING PROTEIN"/>
    <property type="match status" value="1"/>
</dbReference>
<name>A0A1M7Y8A7_9BACT</name>
<dbReference type="Proteomes" id="UP000184603">
    <property type="component" value="Unassembled WGS sequence"/>
</dbReference>
<feature type="binding site" evidence="4">
    <location>
        <position position="98"/>
    </location>
    <ligand>
        <name>substrate</name>
    </ligand>
</feature>
<dbReference type="Pfam" id="PF01979">
    <property type="entry name" value="Amidohydro_1"/>
    <property type="match status" value="1"/>
</dbReference>
<keyword evidence="3 4" id="KW-0862">Zinc</keyword>
<dbReference type="EMBL" id="FRFE01000011">
    <property type="protein sequence ID" value="SHO48875.1"/>
    <property type="molecule type" value="Genomic_DNA"/>
</dbReference>
<dbReference type="EC" id="3.5.4.28" evidence="4"/>
<evidence type="ECO:0000259" key="5">
    <source>
        <dbReference type="Pfam" id="PF01979"/>
    </source>
</evidence>
<feature type="binding site" evidence="4">
    <location>
        <position position="190"/>
    </location>
    <ligand>
        <name>substrate</name>
    </ligand>
</feature>
<keyword evidence="1 4" id="KW-0479">Metal-binding</keyword>
<dbReference type="InterPro" id="IPR011059">
    <property type="entry name" value="Metal-dep_hydrolase_composite"/>
</dbReference>
<proteinExistence type="inferred from homology"/>
<dbReference type="GO" id="GO:0090614">
    <property type="term" value="F:5'-methylthioadenosine deaminase activity"/>
    <property type="evidence" value="ECO:0007669"/>
    <property type="project" value="UniProtKB-UniRule"/>
</dbReference>
<evidence type="ECO:0000256" key="4">
    <source>
        <dbReference type="HAMAP-Rule" id="MF_01281"/>
    </source>
</evidence>
<evidence type="ECO:0000313" key="7">
    <source>
        <dbReference type="Proteomes" id="UP000184603"/>
    </source>
</evidence>
<feature type="binding site" evidence="4">
    <location>
        <position position="69"/>
    </location>
    <ligand>
        <name>Zn(2+)</name>
        <dbReference type="ChEBI" id="CHEBI:29105"/>
    </ligand>
</feature>
<comment type="catalytic activity">
    <reaction evidence="4">
        <text>S-methyl-5'-thioadenosine + H2O + H(+) = S-methyl-5'-thioinosine + NH4(+)</text>
        <dbReference type="Rhea" id="RHEA:25025"/>
        <dbReference type="ChEBI" id="CHEBI:15377"/>
        <dbReference type="ChEBI" id="CHEBI:15378"/>
        <dbReference type="ChEBI" id="CHEBI:17509"/>
        <dbReference type="ChEBI" id="CHEBI:28938"/>
        <dbReference type="ChEBI" id="CHEBI:48595"/>
        <dbReference type="EC" id="3.5.4.31"/>
    </reaction>
</comment>
<dbReference type="InterPro" id="IPR032466">
    <property type="entry name" value="Metal_Hydrolase"/>
</dbReference>
<feature type="binding site" evidence="4">
    <location>
        <position position="217"/>
    </location>
    <ligand>
        <name>Zn(2+)</name>
        <dbReference type="ChEBI" id="CHEBI:29105"/>
    </ligand>
</feature>
<dbReference type="Gene3D" id="3.20.20.140">
    <property type="entry name" value="Metal-dependent hydrolases"/>
    <property type="match status" value="1"/>
</dbReference>
<sequence length="438" mass="47572">MQQPSLIVSGKWFLPGSTQAGLLLQHGLAITGDTITEIAPTATLLEKYPESRRLHTEHGLIMPGLINTHTHAPMCCFRGIADDLPLMTWLEEHIFPIEAQLTPEIVYQSALLSIAEMIKSGTTSFCDMYLFAKEVARAAAETGIRAWVGEVLYDFPSPCYGQLENGFAYIAELFQHYRNHPLISITTDPHSVYTCAPKLLSRLGQVAADTGSLYHTHLSENRQEVATCKERYGLTPVRHLDQLGLLGPNTLAAHCVMLDPDEIMLLAERGVKVSHCLESNMKLASGTAPIVELLAAGATVSLGTDGSASNNDVDLFGEMNCVAKVHKIAHLNPTVMNAETTLHAATMGGAAALSADDTIGTLAIGKKADCIVVDMDQPHLTPCYNIPSHLVYAVRGSDVLHSVINGQVVMQDRELTTIDETEILSRMTQLAKTIRAMH</sequence>
<feature type="binding site" evidence="4">
    <location>
        <position position="305"/>
    </location>
    <ligand>
        <name>Zn(2+)</name>
        <dbReference type="ChEBI" id="CHEBI:29105"/>
    </ligand>
</feature>
<accession>A0A1M7Y8A7</accession>
<dbReference type="InterPro" id="IPR050287">
    <property type="entry name" value="MTA/SAH_deaminase"/>
</dbReference>
<feature type="binding site" evidence="4">
    <location>
        <position position="305"/>
    </location>
    <ligand>
        <name>substrate</name>
    </ligand>
</feature>
<keyword evidence="2 4" id="KW-0378">Hydrolase</keyword>
<dbReference type="EC" id="3.5.4.31" evidence="4"/>
<dbReference type="InterPro" id="IPR023512">
    <property type="entry name" value="Deaminase_MtaD/DadD"/>
</dbReference>
<comment type="cofactor">
    <cofactor evidence="4">
        <name>Zn(2+)</name>
        <dbReference type="ChEBI" id="CHEBI:29105"/>
    </cofactor>
    <text evidence="4">Binds 1 zinc ion per subunit.</text>
</comment>
<dbReference type="HAMAP" id="MF_01281">
    <property type="entry name" value="MTA_SAH_deamin"/>
    <property type="match status" value="1"/>
</dbReference>
<gene>
    <name evidence="4" type="primary">mtaD</name>
    <name evidence="6" type="ORF">SAMN02745220_02517</name>
</gene>
<organism evidence="6 7">
    <name type="scientific">Desulfopila aestuarii DSM 18488</name>
    <dbReference type="NCBI Taxonomy" id="1121416"/>
    <lineage>
        <taxon>Bacteria</taxon>
        <taxon>Pseudomonadati</taxon>
        <taxon>Thermodesulfobacteriota</taxon>
        <taxon>Desulfobulbia</taxon>
        <taxon>Desulfobulbales</taxon>
        <taxon>Desulfocapsaceae</taxon>
        <taxon>Desulfopila</taxon>
    </lineage>
</organism>
<evidence type="ECO:0000256" key="2">
    <source>
        <dbReference type="ARBA" id="ARBA00022801"/>
    </source>
</evidence>
<evidence type="ECO:0000313" key="6">
    <source>
        <dbReference type="EMBL" id="SHO48875.1"/>
    </source>
</evidence>
<dbReference type="RefSeq" id="WP_073613808.1">
    <property type="nucleotide sequence ID" value="NZ_FRFE01000011.1"/>
</dbReference>
<dbReference type="FunFam" id="3.20.20.140:FF:000014">
    <property type="entry name" value="5-methylthioadenosine/S-adenosylhomocysteine deaminase"/>
    <property type="match status" value="1"/>
</dbReference>
<dbReference type="PANTHER" id="PTHR43794">
    <property type="entry name" value="AMINOHYDROLASE SSNA-RELATED"/>
    <property type="match status" value="1"/>
</dbReference>
<dbReference type="InterPro" id="IPR006680">
    <property type="entry name" value="Amidohydro-rel"/>
</dbReference>
<comment type="caution">
    <text evidence="4">Lacks conserved residue(s) required for the propagation of feature annotation.</text>
</comment>
<feature type="binding site" evidence="4">
    <location>
        <position position="71"/>
    </location>
    <ligand>
        <name>Zn(2+)</name>
        <dbReference type="ChEBI" id="CHEBI:29105"/>
    </ligand>
</feature>
<feature type="domain" description="Amidohydrolase-related" evidence="5">
    <location>
        <begin position="61"/>
        <end position="409"/>
    </location>
</feature>
<protein>
    <recommendedName>
        <fullName evidence="4">5-methylthioadenosine/S-adenosylhomocysteine deaminase</fullName>
        <shortName evidence="4">MTA/SAH deaminase</shortName>
        <ecNumber evidence="4">3.5.4.28</ecNumber>
        <ecNumber evidence="4">3.5.4.31</ecNumber>
    </recommendedName>
</protein>
<dbReference type="GO" id="GO:0050270">
    <property type="term" value="F:S-adenosylhomocysteine deaminase activity"/>
    <property type="evidence" value="ECO:0007669"/>
    <property type="project" value="UniProtKB-UniRule"/>
</dbReference>
<evidence type="ECO:0000256" key="3">
    <source>
        <dbReference type="ARBA" id="ARBA00022833"/>
    </source>
</evidence>
<comment type="catalytic activity">
    <reaction evidence="4">
        <text>S-adenosyl-L-homocysteine + H2O + H(+) = S-inosyl-L-homocysteine + NH4(+)</text>
        <dbReference type="Rhea" id="RHEA:20716"/>
        <dbReference type="ChEBI" id="CHEBI:15377"/>
        <dbReference type="ChEBI" id="CHEBI:15378"/>
        <dbReference type="ChEBI" id="CHEBI:28938"/>
        <dbReference type="ChEBI" id="CHEBI:57856"/>
        <dbReference type="ChEBI" id="CHEBI:57985"/>
        <dbReference type="EC" id="3.5.4.28"/>
    </reaction>
</comment>
<dbReference type="STRING" id="1121416.SAMN02745220_02517"/>
<keyword evidence="7" id="KW-1185">Reference proteome</keyword>
<feature type="binding site" evidence="4">
    <location>
        <position position="220"/>
    </location>
    <ligand>
        <name>substrate</name>
    </ligand>
</feature>
<dbReference type="Gene3D" id="2.30.40.10">
    <property type="entry name" value="Urease, subunit C, domain 1"/>
    <property type="match status" value="1"/>
</dbReference>
<reference evidence="6 7" key="1">
    <citation type="submission" date="2016-12" db="EMBL/GenBank/DDBJ databases">
        <authorList>
            <person name="Song W.-J."/>
            <person name="Kurnit D.M."/>
        </authorList>
    </citation>
    <scope>NUCLEOTIDE SEQUENCE [LARGE SCALE GENOMIC DNA]</scope>
    <source>
        <strain evidence="6 7">DSM 18488</strain>
    </source>
</reference>
<dbReference type="SUPFAM" id="SSF51556">
    <property type="entry name" value="Metallo-dependent hydrolases"/>
    <property type="match status" value="1"/>
</dbReference>
<evidence type="ECO:0000256" key="1">
    <source>
        <dbReference type="ARBA" id="ARBA00022723"/>
    </source>
</evidence>
<dbReference type="CDD" id="cd01298">
    <property type="entry name" value="ATZ_TRZ_like"/>
    <property type="match status" value="1"/>
</dbReference>
<dbReference type="GO" id="GO:0046872">
    <property type="term" value="F:metal ion binding"/>
    <property type="evidence" value="ECO:0007669"/>
    <property type="project" value="UniProtKB-KW"/>
</dbReference>
<comment type="function">
    <text evidence="4">Catalyzes the deamination of 5-methylthioadenosine and S-adenosyl-L-homocysteine into 5-methylthioinosine and S-inosyl-L-homocysteine, respectively. Is also able to deaminate adenosine.</text>
</comment>
<dbReference type="AlphaFoldDB" id="A0A1M7Y8A7"/>
<dbReference type="SUPFAM" id="SSF51338">
    <property type="entry name" value="Composite domain of metallo-dependent hydrolases"/>
    <property type="match status" value="2"/>
</dbReference>
<comment type="similarity">
    <text evidence="4">Belongs to the metallo-dependent hydrolases superfamily. MTA/SAH deaminase family.</text>
</comment>
<dbReference type="OrthoDB" id="9807210at2"/>